<dbReference type="PANTHER" id="PTHR47861:SF3">
    <property type="entry name" value="FKBP-TYPE PEPTIDYL-PROLYL CIS-TRANS ISOMERASE SLYD"/>
    <property type="match status" value="1"/>
</dbReference>
<evidence type="ECO:0000256" key="1">
    <source>
        <dbReference type="ARBA" id="ARBA00000971"/>
    </source>
</evidence>
<gene>
    <name evidence="12" type="ORF">RI845_04445</name>
</gene>
<dbReference type="InterPro" id="IPR001179">
    <property type="entry name" value="PPIase_FKBP_dom"/>
</dbReference>
<feature type="domain" description="PPIase FKBP-type" evidence="11">
    <location>
        <begin position="6"/>
        <end position="82"/>
    </location>
</feature>
<keyword evidence="6" id="KW-0143">Chaperone</keyword>
<keyword evidence="7 9" id="KW-0413">Isomerase</keyword>
<dbReference type="Proteomes" id="UP001248581">
    <property type="component" value="Chromosome"/>
</dbReference>
<dbReference type="PROSITE" id="PS50059">
    <property type="entry name" value="FKBP_PPIASE"/>
    <property type="match status" value="1"/>
</dbReference>
<reference evidence="13" key="1">
    <citation type="submission" date="2023-09" db="EMBL/GenBank/DDBJ databases">
        <authorList>
            <person name="Li S."/>
            <person name="Li X."/>
            <person name="Zhang C."/>
            <person name="Zhao Z."/>
        </authorList>
    </citation>
    <scope>NUCLEOTIDE SEQUENCE [LARGE SCALE GENOMIC DNA]</scope>
    <source>
        <strain evidence="13">SQ345</strain>
    </source>
</reference>
<evidence type="ECO:0000256" key="6">
    <source>
        <dbReference type="ARBA" id="ARBA00023186"/>
    </source>
</evidence>
<comment type="subcellular location">
    <subcellularLocation>
        <location evidence="2">Cytoplasm</location>
    </subcellularLocation>
</comment>
<dbReference type="Pfam" id="PF00254">
    <property type="entry name" value="FKBP_C"/>
    <property type="match status" value="1"/>
</dbReference>
<evidence type="ECO:0000256" key="8">
    <source>
        <dbReference type="ARBA" id="ARBA00037071"/>
    </source>
</evidence>
<proteinExistence type="inferred from homology"/>
<evidence type="ECO:0000256" key="10">
    <source>
        <dbReference type="RuleBase" id="RU003915"/>
    </source>
</evidence>
<name>A0ABY9TM60_9GAMM</name>
<accession>A0ABY9TM60</accession>
<dbReference type="EMBL" id="CP134146">
    <property type="protein sequence ID" value="WNC69403.1"/>
    <property type="molecule type" value="Genomic_DNA"/>
</dbReference>
<evidence type="ECO:0000256" key="5">
    <source>
        <dbReference type="ARBA" id="ARBA00023110"/>
    </source>
</evidence>
<sequence length="162" mass="17737">MKIANNKVVVMHYAVMDSEETLIDSSYDSKPLAFIQGAGFLIPGLETELNDKAVGDKFIVDVDAENAYGTRHDEYVQTVPKSLFQGIEDLDVGMQLRAQTDDGEQTVIVIGMEDDEITVDGNHPLAGVDLKFDVEILEVRDATEEEIAHGHVHAEGGCGHDH</sequence>
<evidence type="ECO:0000256" key="9">
    <source>
        <dbReference type="PROSITE-ProRule" id="PRU00277"/>
    </source>
</evidence>
<evidence type="ECO:0000259" key="11">
    <source>
        <dbReference type="PROSITE" id="PS50059"/>
    </source>
</evidence>
<keyword evidence="5 9" id="KW-0697">Rotamase</keyword>
<organism evidence="12 13">
    <name type="scientific">Thalassotalea nanhaiensis</name>
    <dbReference type="NCBI Taxonomy" id="3065648"/>
    <lineage>
        <taxon>Bacteria</taxon>
        <taxon>Pseudomonadati</taxon>
        <taxon>Pseudomonadota</taxon>
        <taxon>Gammaproteobacteria</taxon>
        <taxon>Alteromonadales</taxon>
        <taxon>Colwelliaceae</taxon>
        <taxon>Thalassotalea</taxon>
    </lineage>
</organism>
<evidence type="ECO:0000313" key="13">
    <source>
        <dbReference type="Proteomes" id="UP001248581"/>
    </source>
</evidence>
<evidence type="ECO:0000256" key="3">
    <source>
        <dbReference type="ARBA" id="ARBA00006577"/>
    </source>
</evidence>
<comment type="function">
    <text evidence="8">Also involved in hydrogenase metallocenter assembly, probably by participating in the nickel insertion step. This function in hydrogenase biosynthesis requires chaperone activity and the presence of the metal-binding domain, but not PPIase activity.</text>
</comment>
<dbReference type="SUPFAM" id="SSF54534">
    <property type="entry name" value="FKBP-like"/>
    <property type="match status" value="1"/>
</dbReference>
<evidence type="ECO:0000256" key="2">
    <source>
        <dbReference type="ARBA" id="ARBA00004496"/>
    </source>
</evidence>
<keyword evidence="13" id="KW-1185">Reference proteome</keyword>
<evidence type="ECO:0000313" key="12">
    <source>
        <dbReference type="EMBL" id="WNC69403.1"/>
    </source>
</evidence>
<keyword evidence="4" id="KW-0963">Cytoplasm</keyword>
<comment type="catalytic activity">
    <reaction evidence="1 9 10">
        <text>[protein]-peptidylproline (omega=180) = [protein]-peptidylproline (omega=0)</text>
        <dbReference type="Rhea" id="RHEA:16237"/>
        <dbReference type="Rhea" id="RHEA-COMP:10747"/>
        <dbReference type="Rhea" id="RHEA-COMP:10748"/>
        <dbReference type="ChEBI" id="CHEBI:83833"/>
        <dbReference type="ChEBI" id="CHEBI:83834"/>
        <dbReference type="EC" id="5.2.1.8"/>
    </reaction>
</comment>
<dbReference type="PANTHER" id="PTHR47861">
    <property type="entry name" value="FKBP-TYPE PEPTIDYL-PROLYL CIS-TRANS ISOMERASE SLYD"/>
    <property type="match status" value="1"/>
</dbReference>
<dbReference type="GO" id="GO:0016853">
    <property type="term" value="F:isomerase activity"/>
    <property type="evidence" value="ECO:0007669"/>
    <property type="project" value="UniProtKB-KW"/>
</dbReference>
<dbReference type="RefSeq" id="WP_348388546.1">
    <property type="nucleotide sequence ID" value="NZ_CP134146.1"/>
</dbReference>
<dbReference type="InterPro" id="IPR046357">
    <property type="entry name" value="PPIase_dom_sf"/>
</dbReference>
<evidence type="ECO:0000256" key="4">
    <source>
        <dbReference type="ARBA" id="ARBA00022490"/>
    </source>
</evidence>
<evidence type="ECO:0000256" key="7">
    <source>
        <dbReference type="ARBA" id="ARBA00023235"/>
    </source>
</evidence>
<dbReference type="EC" id="5.2.1.8" evidence="10"/>
<dbReference type="Gene3D" id="3.10.50.40">
    <property type="match status" value="1"/>
</dbReference>
<protein>
    <recommendedName>
        <fullName evidence="10">Peptidyl-prolyl cis-trans isomerase</fullName>
        <ecNumber evidence="10">5.2.1.8</ecNumber>
    </recommendedName>
</protein>
<comment type="similarity">
    <text evidence="3 10">Belongs to the FKBP-type PPIase family.</text>
</comment>